<gene>
    <name evidence="1" type="ORF">V7S43_009989</name>
</gene>
<sequence length="82" mass="9476">MTKGSRGPVYCKSKLMPRIYYCLYSGSRLRRLTTQLVIVLKLHFKMIKWEYEIEIESQGSTPAHTCCADAGLRERLGYSDLN</sequence>
<reference evidence="1 2" key="1">
    <citation type="submission" date="2024-09" db="EMBL/GenBank/DDBJ databases">
        <title>Genome sequencing and assembly of Phytophthora oleae, isolate VK10A, causative agent of rot of olive drupes.</title>
        <authorList>
            <person name="Conti Taguali S."/>
            <person name="Riolo M."/>
            <person name="La Spada F."/>
            <person name="Cacciola S.O."/>
            <person name="Dionisio G."/>
        </authorList>
    </citation>
    <scope>NUCLEOTIDE SEQUENCE [LARGE SCALE GENOMIC DNA]</scope>
    <source>
        <strain evidence="1 2">VK10A</strain>
    </source>
</reference>
<dbReference type="Proteomes" id="UP001632037">
    <property type="component" value="Unassembled WGS sequence"/>
</dbReference>
<proteinExistence type="predicted"/>
<dbReference type="AlphaFoldDB" id="A0ABD3FH00"/>
<keyword evidence="2" id="KW-1185">Reference proteome</keyword>
<comment type="caution">
    <text evidence="1">The sequence shown here is derived from an EMBL/GenBank/DDBJ whole genome shotgun (WGS) entry which is preliminary data.</text>
</comment>
<evidence type="ECO:0000313" key="2">
    <source>
        <dbReference type="Proteomes" id="UP001632037"/>
    </source>
</evidence>
<evidence type="ECO:0000313" key="1">
    <source>
        <dbReference type="EMBL" id="KAL3664809.1"/>
    </source>
</evidence>
<organism evidence="1 2">
    <name type="scientific">Phytophthora oleae</name>
    <dbReference type="NCBI Taxonomy" id="2107226"/>
    <lineage>
        <taxon>Eukaryota</taxon>
        <taxon>Sar</taxon>
        <taxon>Stramenopiles</taxon>
        <taxon>Oomycota</taxon>
        <taxon>Peronosporomycetes</taxon>
        <taxon>Peronosporales</taxon>
        <taxon>Peronosporaceae</taxon>
        <taxon>Phytophthora</taxon>
    </lineage>
</organism>
<accession>A0ABD3FH00</accession>
<dbReference type="EMBL" id="JBIMZQ010000022">
    <property type="protein sequence ID" value="KAL3664809.1"/>
    <property type="molecule type" value="Genomic_DNA"/>
</dbReference>
<protein>
    <submittedName>
        <fullName evidence="1">Uncharacterized protein</fullName>
    </submittedName>
</protein>
<name>A0ABD3FH00_9STRA</name>